<evidence type="ECO:0000256" key="5">
    <source>
        <dbReference type="ARBA" id="ARBA00030473"/>
    </source>
</evidence>
<evidence type="ECO:0000313" key="8">
    <source>
        <dbReference type="Proteomes" id="UP000271098"/>
    </source>
</evidence>
<dbReference type="Pfam" id="PF01204">
    <property type="entry name" value="Trehalase"/>
    <property type="match status" value="1"/>
</dbReference>
<reference evidence="9" key="1">
    <citation type="submission" date="2016-06" db="UniProtKB">
        <authorList>
            <consortium name="WormBaseParasite"/>
        </authorList>
    </citation>
    <scope>IDENTIFICATION</scope>
</reference>
<dbReference type="OrthoDB" id="3542292at2759"/>
<dbReference type="GO" id="GO:0004555">
    <property type="term" value="F:alpha,alpha-trehalase activity"/>
    <property type="evidence" value="ECO:0007669"/>
    <property type="project" value="UniProtKB-EC"/>
</dbReference>
<organism evidence="9">
    <name type="scientific">Gongylonema pulchrum</name>
    <dbReference type="NCBI Taxonomy" id="637853"/>
    <lineage>
        <taxon>Eukaryota</taxon>
        <taxon>Metazoa</taxon>
        <taxon>Ecdysozoa</taxon>
        <taxon>Nematoda</taxon>
        <taxon>Chromadorea</taxon>
        <taxon>Rhabditida</taxon>
        <taxon>Spirurina</taxon>
        <taxon>Spiruromorpha</taxon>
        <taxon>Spiruroidea</taxon>
        <taxon>Gongylonematidae</taxon>
        <taxon>Gongylonema</taxon>
    </lineage>
</organism>
<dbReference type="PANTHER" id="PTHR23403">
    <property type="entry name" value="TREHALASE"/>
    <property type="match status" value="1"/>
</dbReference>
<evidence type="ECO:0000313" key="7">
    <source>
        <dbReference type="EMBL" id="VDN21529.1"/>
    </source>
</evidence>
<dbReference type="WBParaSite" id="GPUH_0001305401-mRNA-1">
    <property type="protein sequence ID" value="GPUH_0001305401-mRNA-1"/>
    <property type="gene ID" value="GPUH_0001305401"/>
</dbReference>
<evidence type="ECO:0000256" key="3">
    <source>
        <dbReference type="ARBA" id="ARBA00012757"/>
    </source>
</evidence>
<evidence type="ECO:0000256" key="6">
    <source>
        <dbReference type="ARBA" id="ARBA00031637"/>
    </source>
</evidence>
<dbReference type="InterPro" id="IPR008928">
    <property type="entry name" value="6-hairpin_glycosidase_sf"/>
</dbReference>
<sequence>MHMLRSRRGQAVLVCSLIRSSNQLWDYPNGFAPINHMVIEGLRKSNHPVYDHMQQKAFELANRWINRNYRVYQSDHKLWQRYDVAKDYIRTAKGGDYDNQVGFQR</sequence>
<dbReference type="Proteomes" id="UP000271098">
    <property type="component" value="Unassembled WGS sequence"/>
</dbReference>
<accession>A0A183DWE9</accession>
<dbReference type="SUPFAM" id="SSF48208">
    <property type="entry name" value="Six-hairpin glycosidases"/>
    <property type="match status" value="1"/>
</dbReference>
<reference evidence="7 8" key="2">
    <citation type="submission" date="2018-11" db="EMBL/GenBank/DDBJ databases">
        <authorList>
            <consortium name="Pathogen Informatics"/>
        </authorList>
    </citation>
    <scope>NUCLEOTIDE SEQUENCE [LARGE SCALE GENOMIC DNA]</scope>
</reference>
<dbReference type="EMBL" id="UYRT01079859">
    <property type="protein sequence ID" value="VDN21529.1"/>
    <property type="molecule type" value="Genomic_DNA"/>
</dbReference>
<proteinExistence type="inferred from homology"/>
<keyword evidence="8" id="KW-1185">Reference proteome</keyword>
<name>A0A183DWE9_9BILA</name>
<dbReference type="EC" id="3.2.1.28" evidence="3"/>
<dbReference type="GO" id="GO:0005993">
    <property type="term" value="P:trehalose catabolic process"/>
    <property type="evidence" value="ECO:0007669"/>
    <property type="project" value="TreeGrafter"/>
</dbReference>
<gene>
    <name evidence="7" type="ORF">GPUH_LOCUS13040</name>
</gene>
<comment type="similarity">
    <text evidence="2">Belongs to the glycosyl hydrolase 37 family.</text>
</comment>
<evidence type="ECO:0000256" key="2">
    <source>
        <dbReference type="ARBA" id="ARBA00005615"/>
    </source>
</evidence>
<dbReference type="Gene3D" id="1.50.10.10">
    <property type="match status" value="1"/>
</dbReference>
<dbReference type="InterPro" id="IPR001661">
    <property type="entry name" value="Glyco_hydro_37"/>
</dbReference>
<evidence type="ECO:0000256" key="1">
    <source>
        <dbReference type="ARBA" id="ARBA00001576"/>
    </source>
</evidence>
<evidence type="ECO:0000313" key="9">
    <source>
        <dbReference type="WBParaSite" id="GPUH_0001305401-mRNA-1"/>
    </source>
</evidence>
<evidence type="ECO:0000256" key="4">
    <source>
        <dbReference type="ARBA" id="ARBA00019905"/>
    </source>
</evidence>
<dbReference type="PANTHER" id="PTHR23403:SF1">
    <property type="entry name" value="TREHALASE"/>
    <property type="match status" value="1"/>
</dbReference>
<comment type="catalytic activity">
    <reaction evidence="1">
        <text>alpha,alpha-trehalose + H2O = alpha-D-glucose + beta-D-glucose</text>
        <dbReference type="Rhea" id="RHEA:32675"/>
        <dbReference type="ChEBI" id="CHEBI:15377"/>
        <dbReference type="ChEBI" id="CHEBI:15903"/>
        <dbReference type="ChEBI" id="CHEBI:16551"/>
        <dbReference type="ChEBI" id="CHEBI:17925"/>
        <dbReference type="EC" id="3.2.1.28"/>
    </reaction>
</comment>
<protein>
    <recommendedName>
        <fullName evidence="4">Trehalase</fullName>
        <ecNumber evidence="3">3.2.1.28</ecNumber>
    </recommendedName>
    <alternativeName>
        <fullName evidence="5">Alpha,alpha-trehalase</fullName>
    </alternativeName>
    <alternativeName>
        <fullName evidence="6">Alpha,alpha-trehalose glucohydrolase</fullName>
    </alternativeName>
</protein>
<dbReference type="InterPro" id="IPR012341">
    <property type="entry name" value="6hp_glycosidase-like_sf"/>
</dbReference>
<dbReference type="AlphaFoldDB" id="A0A183DWE9"/>